<dbReference type="NCBIfam" id="TIGR01382">
    <property type="entry name" value="PfpI"/>
    <property type="match status" value="1"/>
</dbReference>
<evidence type="ECO:0000313" key="3">
    <source>
        <dbReference type="EMBL" id="GGX61014.1"/>
    </source>
</evidence>
<protein>
    <submittedName>
        <fullName evidence="3">Protease</fullName>
    </submittedName>
</protein>
<dbReference type="InterPro" id="IPR002818">
    <property type="entry name" value="DJ-1/PfpI"/>
</dbReference>
<dbReference type="Pfam" id="PF01965">
    <property type="entry name" value="DJ-1_PfpI"/>
    <property type="match status" value="1"/>
</dbReference>
<dbReference type="PANTHER" id="PTHR42733">
    <property type="entry name" value="DJ-1 PROTEIN"/>
    <property type="match status" value="1"/>
</dbReference>
<dbReference type="InterPro" id="IPR006286">
    <property type="entry name" value="C56_PfpI-like"/>
</dbReference>
<dbReference type="PROSITE" id="PS51276">
    <property type="entry name" value="PEPTIDASE_C56_PFPI"/>
    <property type="match status" value="1"/>
</dbReference>
<keyword evidence="3" id="KW-0645">Protease</keyword>
<dbReference type="GO" id="GO:0008233">
    <property type="term" value="F:peptidase activity"/>
    <property type="evidence" value="ECO:0007669"/>
    <property type="project" value="UniProtKB-KW"/>
</dbReference>
<evidence type="ECO:0000256" key="1">
    <source>
        <dbReference type="ARBA" id="ARBA00008542"/>
    </source>
</evidence>
<comment type="caution">
    <text evidence="3">The sequence shown here is derived from an EMBL/GenBank/DDBJ whole genome shotgun (WGS) entry which is preliminary data.</text>
</comment>
<gene>
    <name evidence="3" type="primary">pfpI</name>
    <name evidence="3" type="ORF">GCM10011309_08560</name>
</gene>
<dbReference type="PANTHER" id="PTHR42733:SF12">
    <property type="entry name" value="PROTEINASE"/>
    <property type="match status" value="1"/>
</dbReference>
<dbReference type="RefSeq" id="WP_189581746.1">
    <property type="nucleotide sequence ID" value="NZ_BMYV01000001.1"/>
</dbReference>
<comment type="similarity">
    <text evidence="1">Belongs to the peptidase C56 family.</text>
</comment>
<keyword evidence="4" id="KW-1185">Reference proteome</keyword>
<organism evidence="3 4">
    <name type="scientific">Litorimonas cladophorae</name>
    <dbReference type="NCBI Taxonomy" id="1220491"/>
    <lineage>
        <taxon>Bacteria</taxon>
        <taxon>Pseudomonadati</taxon>
        <taxon>Pseudomonadota</taxon>
        <taxon>Alphaproteobacteria</taxon>
        <taxon>Maricaulales</taxon>
        <taxon>Robiginitomaculaceae</taxon>
    </lineage>
</organism>
<dbReference type="AlphaFoldDB" id="A0A918NCX6"/>
<proteinExistence type="inferred from homology"/>
<feature type="domain" description="DJ-1/PfpI" evidence="2">
    <location>
        <begin position="8"/>
        <end position="173"/>
    </location>
</feature>
<reference evidence="3 4" key="1">
    <citation type="journal article" date="2014" name="Int. J. Syst. Evol. Microbiol.">
        <title>Complete genome sequence of Corynebacterium casei LMG S-19264T (=DSM 44701T), isolated from a smear-ripened cheese.</title>
        <authorList>
            <consortium name="US DOE Joint Genome Institute (JGI-PGF)"/>
            <person name="Walter F."/>
            <person name="Albersmeier A."/>
            <person name="Kalinowski J."/>
            <person name="Ruckert C."/>
        </authorList>
    </citation>
    <scope>NUCLEOTIDE SEQUENCE [LARGE SCALE GENOMIC DNA]</scope>
    <source>
        <strain evidence="3 4">KCTC 23968</strain>
    </source>
</reference>
<name>A0A918NCX6_9PROT</name>
<sequence>MTDLKDSKILILSTNGFQQEELFEPKAYFEEKNATVLLASPEAEKIQAGEGDDREIKPDMTIEGVVVGDYDALILPGGLANPDVLRQNKKAISLIREFAEAGKVIGAICHAPWLLVEAQLTHGREMTSFPSIRTDLENAGANWIDEQVVCDNAIVTSRNPDDIPAFNAKIAEEIREGKHERDALTQVA</sequence>
<keyword evidence="3" id="KW-0378">Hydrolase</keyword>
<dbReference type="Gene3D" id="3.40.50.880">
    <property type="match status" value="1"/>
</dbReference>
<dbReference type="EMBL" id="BMYV01000001">
    <property type="protein sequence ID" value="GGX61014.1"/>
    <property type="molecule type" value="Genomic_DNA"/>
</dbReference>
<dbReference type="CDD" id="cd03134">
    <property type="entry name" value="GATase1_PfpI_like"/>
    <property type="match status" value="1"/>
</dbReference>
<evidence type="ECO:0000259" key="2">
    <source>
        <dbReference type="Pfam" id="PF01965"/>
    </source>
</evidence>
<accession>A0A918NCX6</accession>
<dbReference type="InterPro" id="IPR029062">
    <property type="entry name" value="Class_I_gatase-like"/>
</dbReference>
<dbReference type="Proteomes" id="UP000600865">
    <property type="component" value="Unassembled WGS sequence"/>
</dbReference>
<evidence type="ECO:0000313" key="4">
    <source>
        <dbReference type="Proteomes" id="UP000600865"/>
    </source>
</evidence>
<dbReference type="SUPFAM" id="SSF52317">
    <property type="entry name" value="Class I glutamine amidotransferase-like"/>
    <property type="match status" value="1"/>
</dbReference>
<dbReference type="GO" id="GO:0006508">
    <property type="term" value="P:proteolysis"/>
    <property type="evidence" value="ECO:0007669"/>
    <property type="project" value="UniProtKB-KW"/>
</dbReference>